<dbReference type="InterPro" id="IPR011330">
    <property type="entry name" value="Glyco_hydro/deAcase_b/a-brl"/>
</dbReference>
<protein>
    <recommendedName>
        <fullName evidence="4">Divergent polysaccharide deacetylase</fullName>
    </recommendedName>
</protein>
<dbReference type="SUPFAM" id="SSF88713">
    <property type="entry name" value="Glycoside hydrolase/deacetylase"/>
    <property type="match status" value="1"/>
</dbReference>
<dbReference type="OrthoDB" id="7658418at2"/>
<feature type="region of interest" description="Disordered" evidence="1">
    <location>
        <begin position="38"/>
        <end position="266"/>
    </location>
</feature>
<accession>A0A2R8BF05</accession>
<dbReference type="EMBL" id="OMOR01000001">
    <property type="protein sequence ID" value="SPH21638.1"/>
    <property type="molecule type" value="Genomic_DNA"/>
</dbReference>
<evidence type="ECO:0000256" key="1">
    <source>
        <dbReference type="SAM" id="MobiDB-lite"/>
    </source>
</evidence>
<name>A0A2R8BF05_9RHOB</name>
<dbReference type="RefSeq" id="WP_108828699.1">
    <property type="nucleotide sequence ID" value="NZ_OMOR01000001.1"/>
</dbReference>
<evidence type="ECO:0000313" key="2">
    <source>
        <dbReference type="EMBL" id="SPH21638.1"/>
    </source>
</evidence>
<evidence type="ECO:0000313" key="3">
    <source>
        <dbReference type="Proteomes" id="UP000244880"/>
    </source>
</evidence>
<dbReference type="CDD" id="cd10936">
    <property type="entry name" value="CE4_DAC2"/>
    <property type="match status" value="1"/>
</dbReference>
<feature type="compositionally biased region" description="Polar residues" evidence="1">
    <location>
        <begin position="190"/>
        <end position="201"/>
    </location>
</feature>
<feature type="compositionally biased region" description="Low complexity" evidence="1">
    <location>
        <begin position="38"/>
        <end position="61"/>
    </location>
</feature>
<organism evidence="2 3">
    <name type="scientific">Ascidiaceihabitans donghaensis</name>
    <dbReference type="NCBI Taxonomy" id="1510460"/>
    <lineage>
        <taxon>Bacteria</taxon>
        <taxon>Pseudomonadati</taxon>
        <taxon>Pseudomonadota</taxon>
        <taxon>Alphaproteobacteria</taxon>
        <taxon>Rhodobacterales</taxon>
        <taxon>Paracoccaceae</taxon>
        <taxon>Ascidiaceihabitans</taxon>
    </lineage>
</organism>
<feature type="compositionally biased region" description="Polar residues" evidence="1">
    <location>
        <begin position="210"/>
        <end position="224"/>
    </location>
</feature>
<dbReference type="AlphaFoldDB" id="A0A2R8BF05"/>
<dbReference type="GO" id="GO:0005975">
    <property type="term" value="P:carbohydrate metabolic process"/>
    <property type="evidence" value="ECO:0007669"/>
    <property type="project" value="InterPro"/>
</dbReference>
<sequence>MARGFLSGAVMGGVVSVAVAGAASLLSGDLAVPQVSDAAPGGVDAPAVGEAAQTAAQATAARDADLVQDSAAQTATPTPDDVDAAKQAGEDRPTVPQAGNVQGLGDPSQGASSAAVDVDGDAPVLPSPQAVLPEAETREELSISTDPAQPPAPSVPDAETAFETPSTDAPAQPQAPDVTGQAAPDDVTSEDTNTPETQVPETSAEPDAQAENNTTLPTTSNAQAADSERRPTIGQPAGSLVDRTDDTPEVVDTAPAPSEPASDTRPIVAFAQPFERSEDKPLMSIVLIDQGTDLSEGPVGLAALRSFPYPITFAIDPNLPDAASRMSGYRAQGFEVLILMDLPTGATPTDAEVTLDVAFSALPEAVGVLEGVSTGVQENREASDQVTQILAASGHGFVVQSKGLNTAQKLAARAGVPSATVFRDFDSADQTPTVIRRFLDQAAFRAGQEGGVIMMGRLRADTISALILWGLQDRASRVDLAPVSALLGTQDDG</sequence>
<dbReference type="InterPro" id="IPR006837">
    <property type="entry name" value="Divergent_DAC"/>
</dbReference>
<dbReference type="Pfam" id="PF04748">
    <property type="entry name" value="Polysacc_deac_2"/>
    <property type="match status" value="1"/>
</dbReference>
<keyword evidence="3" id="KW-1185">Reference proteome</keyword>
<reference evidence="2 3" key="1">
    <citation type="submission" date="2018-03" db="EMBL/GenBank/DDBJ databases">
        <authorList>
            <person name="Keele B.F."/>
        </authorList>
    </citation>
    <scope>NUCLEOTIDE SEQUENCE [LARGE SCALE GENOMIC DNA]</scope>
    <source>
        <strain evidence="2 3">CECT 8599</strain>
    </source>
</reference>
<gene>
    <name evidence="2" type="ORF">ASD8599_02390</name>
</gene>
<dbReference type="Proteomes" id="UP000244880">
    <property type="component" value="Unassembled WGS sequence"/>
</dbReference>
<dbReference type="Gene3D" id="3.20.20.370">
    <property type="entry name" value="Glycoside hydrolase/deacetylase"/>
    <property type="match status" value="1"/>
</dbReference>
<proteinExistence type="predicted"/>
<evidence type="ECO:0008006" key="4">
    <source>
        <dbReference type="Google" id="ProtNLM"/>
    </source>
</evidence>